<organism evidence="4 5">
    <name type="scientific">Sphingobium lactosutens DS20</name>
    <dbReference type="NCBI Taxonomy" id="1331060"/>
    <lineage>
        <taxon>Bacteria</taxon>
        <taxon>Pseudomonadati</taxon>
        <taxon>Pseudomonadota</taxon>
        <taxon>Alphaproteobacteria</taxon>
        <taxon>Sphingomonadales</taxon>
        <taxon>Sphingomonadaceae</taxon>
        <taxon>Sphingobium</taxon>
    </lineage>
</organism>
<dbReference type="InterPro" id="IPR036052">
    <property type="entry name" value="TrpB-like_PALP_sf"/>
</dbReference>
<proteinExistence type="predicted"/>
<dbReference type="SUPFAM" id="SSF53686">
    <property type="entry name" value="Tryptophan synthase beta subunit-like PLP-dependent enzymes"/>
    <property type="match status" value="1"/>
</dbReference>
<keyword evidence="5" id="KW-1185">Reference proteome</keyword>
<sequence>MVANPLAVYDEARRLAAATGGHYLDQFSNAERATDWRGNNISESIFQQMREEELPVPAWIVCGAGNGGTSATIGRYIRYCRHGTRVCVADPEGFRSAVGANDRWLLFPRRTALAHNYDVIRVTDLREIRPCRGRSKVFRPPQKDRAHISKTCLMGRGSLSRAAERPGM</sequence>
<protein>
    <recommendedName>
        <fullName evidence="3">Tryptophan synthase beta chain-like PALP domain-containing protein</fullName>
    </recommendedName>
</protein>
<reference evidence="4 5" key="1">
    <citation type="journal article" date="2013" name="Genome Announc.">
        <title>Draft Genome Sequence of Sphingobium lactosutens Strain DS20T, Isolated from a Hexachlorocyclohexane Dumpsite.</title>
        <authorList>
            <person name="Kumar R."/>
            <person name="Dwivedi V."/>
            <person name="Negi V."/>
            <person name="Khurana J.P."/>
            <person name="Lal R."/>
        </authorList>
    </citation>
    <scope>NUCLEOTIDE SEQUENCE [LARGE SCALE GENOMIC DNA]</scope>
    <source>
        <strain evidence="4 5">DS20</strain>
    </source>
</reference>
<feature type="domain" description="Tryptophan synthase beta chain-like PALP" evidence="3">
    <location>
        <begin position="10"/>
        <end position="99"/>
    </location>
</feature>
<evidence type="ECO:0000256" key="1">
    <source>
        <dbReference type="ARBA" id="ARBA00001933"/>
    </source>
</evidence>
<gene>
    <name evidence="4" type="ORF">RLDS_12430</name>
</gene>
<accession>T0HF39</accession>
<dbReference type="InterPro" id="IPR001926">
    <property type="entry name" value="TrpB-like_PALP"/>
</dbReference>
<evidence type="ECO:0000313" key="5">
    <source>
        <dbReference type="Proteomes" id="UP000015531"/>
    </source>
</evidence>
<keyword evidence="2" id="KW-0663">Pyridoxal phosphate</keyword>
<dbReference type="AlphaFoldDB" id="T0HF39"/>
<comment type="caution">
    <text evidence="4">The sequence shown here is derived from an EMBL/GenBank/DDBJ whole genome shotgun (WGS) entry which is preliminary data.</text>
</comment>
<name>T0HF39_9SPHN</name>
<evidence type="ECO:0000259" key="3">
    <source>
        <dbReference type="Pfam" id="PF00291"/>
    </source>
</evidence>
<comment type="cofactor">
    <cofactor evidence="1">
        <name>pyridoxal 5'-phosphate</name>
        <dbReference type="ChEBI" id="CHEBI:597326"/>
    </cofactor>
</comment>
<dbReference type="EMBL" id="ATDP01000089">
    <property type="protein sequence ID" value="EQB14971.1"/>
    <property type="molecule type" value="Genomic_DNA"/>
</dbReference>
<dbReference type="Gene3D" id="3.40.50.1100">
    <property type="match status" value="1"/>
</dbReference>
<dbReference type="eggNOG" id="COG0031">
    <property type="taxonomic scope" value="Bacteria"/>
</dbReference>
<dbReference type="Proteomes" id="UP000015531">
    <property type="component" value="Unassembled WGS sequence"/>
</dbReference>
<evidence type="ECO:0000313" key="4">
    <source>
        <dbReference type="EMBL" id="EQB14971.1"/>
    </source>
</evidence>
<evidence type="ECO:0000256" key="2">
    <source>
        <dbReference type="ARBA" id="ARBA00022898"/>
    </source>
</evidence>
<dbReference type="Pfam" id="PF00291">
    <property type="entry name" value="PALP"/>
    <property type="match status" value="1"/>
</dbReference>